<evidence type="ECO:0000313" key="1">
    <source>
        <dbReference type="EMBL" id="KAG0254364.1"/>
    </source>
</evidence>
<dbReference type="Proteomes" id="UP001194580">
    <property type="component" value="Unassembled WGS sequence"/>
</dbReference>
<protein>
    <submittedName>
        <fullName evidence="1">Uncharacterized protein</fullName>
    </submittedName>
</protein>
<accession>A0AAD4H0Z6</accession>
<name>A0AAD4H0Z6_9FUNG</name>
<reference evidence="1" key="1">
    <citation type="journal article" date="2020" name="Fungal Divers.">
        <title>Resolving the Mortierellaceae phylogeny through synthesis of multi-gene phylogenetics and phylogenomics.</title>
        <authorList>
            <person name="Vandepol N."/>
            <person name="Liber J."/>
            <person name="Desiro A."/>
            <person name="Na H."/>
            <person name="Kennedy M."/>
            <person name="Barry K."/>
            <person name="Grigoriev I.V."/>
            <person name="Miller A.N."/>
            <person name="O'Donnell K."/>
            <person name="Stajich J.E."/>
            <person name="Bonito G."/>
        </authorList>
    </citation>
    <scope>NUCLEOTIDE SEQUENCE</scope>
    <source>
        <strain evidence="1">NRRL 28262</strain>
    </source>
</reference>
<keyword evidence="2" id="KW-1185">Reference proteome</keyword>
<dbReference type="EMBL" id="JAAAIL010002815">
    <property type="protein sequence ID" value="KAG0254364.1"/>
    <property type="molecule type" value="Genomic_DNA"/>
</dbReference>
<organism evidence="1 2">
    <name type="scientific">Linnemannia exigua</name>
    <dbReference type="NCBI Taxonomy" id="604196"/>
    <lineage>
        <taxon>Eukaryota</taxon>
        <taxon>Fungi</taxon>
        <taxon>Fungi incertae sedis</taxon>
        <taxon>Mucoromycota</taxon>
        <taxon>Mortierellomycotina</taxon>
        <taxon>Mortierellomycetes</taxon>
        <taxon>Mortierellales</taxon>
        <taxon>Mortierellaceae</taxon>
        <taxon>Linnemannia</taxon>
    </lineage>
</organism>
<gene>
    <name evidence="1" type="ORF">BGZ95_006067</name>
</gene>
<sequence length="153" mass="16739">VRSSIKVTPPSDAAMHRCVQNLIQVFDIEFINVRSTHSLIGMDNAVFVASAERDECTSFVSSSRILVGRVTKNGIASVEVFIDKNAYAAVTIRGNTATPAYYVRLALQESLRTRRHVPLTVDYNNPDNIVAYVDSTYVVFGGKAAFTEALPPA</sequence>
<comment type="caution">
    <text evidence="1">The sequence shown here is derived from an EMBL/GenBank/DDBJ whole genome shotgun (WGS) entry which is preliminary data.</text>
</comment>
<dbReference type="AlphaFoldDB" id="A0AAD4H0Z6"/>
<evidence type="ECO:0000313" key="2">
    <source>
        <dbReference type="Proteomes" id="UP001194580"/>
    </source>
</evidence>
<proteinExistence type="predicted"/>
<feature type="non-terminal residue" evidence="1">
    <location>
        <position position="1"/>
    </location>
</feature>